<reference evidence="1 2" key="1">
    <citation type="submission" date="2023-05" db="EMBL/GenBank/DDBJ databases">
        <title>A new hyperthermophilic archaea 'Ignisphaera cupida' sp. nov. and description of the family 'Ignisphaeraceae' fam. nov.</title>
        <authorList>
            <person name="Podosokorskaya O.A."/>
            <person name="Elcheninov A.G."/>
            <person name="Klukina A."/>
            <person name="Merkel A.Y."/>
        </authorList>
    </citation>
    <scope>NUCLEOTIDE SEQUENCE [LARGE SCALE GENOMIC DNA]</scope>
    <source>
        <strain evidence="1 2">4213-co</strain>
    </source>
</reference>
<gene>
    <name evidence="1" type="primary">cas5a</name>
    <name evidence="1" type="ORF">QPL79_08545</name>
</gene>
<evidence type="ECO:0000313" key="1">
    <source>
        <dbReference type="EMBL" id="MDK6029410.1"/>
    </source>
</evidence>
<protein>
    <submittedName>
        <fullName evidence="1">Type I-A CRISPR-associated protein Cas5a</fullName>
    </submittedName>
</protein>
<dbReference type="AlphaFoldDB" id="A0ABD4ZAT2"/>
<dbReference type="EMBL" id="JASNVW010000008">
    <property type="protein sequence ID" value="MDK6029410.1"/>
    <property type="molecule type" value="Genomic_DNA"/>
</dbReference>
<organism evidence="1 2">
    <name type="scientific">Ignisphaera cupida</name>
    <dbReference type="NCBI Taxonomy" id="3050454"/>
    <lineage>
        <taxon>Archaea</taxon>
        <taxon>Thermoproteota</taxon>
        <taxon>Thermoprotei</taxon>
        <taxon>Desulfurococcales</taxon>
        <taxon>Desulfurococcaceae</taxon>
        <taxon>Ignisphaera</taxon>
    </lineage>
</organism>
<dbReference type="NCBIfam" id="TIGR01874">
    <property type="entry name" value="cas_cas5a"/>
    <property type="match status" value="1"/>
</dbReference>
<dbReference type="Gene3D" id="3.30.70.3120">
    <property type="match status" value="1"/>
</dbReference>
<evidence type="ECO:0000313" key="2">
    <source>
        <dbReference type="Proteomes" id="UP001529235"/>
    </source>
</evidence>
<comment type="caution">
    <text evidence="1">The sequence shown here is derived from an EMBL/GenBank/DDBJ whole genome shotgun (WGS) entry which is preliminary data.</text>
</comment>
<dbReference type="InterPro" id="IPR010153">
    <property type="entry name" value="CRISPR-assoc_prot_Cas5a-typ"/>
</dbReference>
<proteinExistence type="predicted"/>
<sequence length="260" mass="29553">MIKNLYAALVEISLFGPIAVYTPYSSISSNAYPLPPPTTLVGALAYAYKRSLGDFKELAEDGSSPALELVENGMVLYASAGIERPYTVSHSIEKVYQQIYLRTQHWRNIKMAYTIGARAITIFDRLWLFYILSREDVARYGYGITRLGRKESLVSVERVFVTPIEKVVVKSSTCETGFYFPLNIASDYSPKDLWMEIDLPVLRKENFLKKGDVVEKYVLPKPFTFRKATVELNENGVVLRISIEDNKVFEIPVPRKVIES</sequence>
<dbReference type="InterPro" id="IPR053725">
    <property type="entry name" value="CRISPR_Cas5_sf"/>
</dbReference>
<accession>A0ABD4ZAT2</accession>
<name>A0ABD4ZAT2_9CREN</name>
<dbReference type="RefSeq" id="WP_285274396.1">
    <property type="nucleotide sequence ID" value="NZ_JASNVW010000008.1"/>
</dbReference>
<keyword evidence="2" id="KW-1185">Reference proteome</keyword>
<dbReference type="Proteomes" id="UP001529235">
    <property type="component" value="Unassembled WGS sequence"/>
</dbReference>